<evidence type="ECO:0000256" key="2">
    <source>
        <dbReference type="ARBA" id="ARBA00022741"/>
    </source>
</evidence>
<dbReference type="GO" id="GO:0016887">
    <property type="term" value="F:ATP hydrolysis activity"/>
    <property type="evidence" value="ECO:0007669"/>
    <property type="project" value="InterPro"/>
</dbReference>
<dbReference type="Pfam" id="PF00004">
    <property type="entry name" value="AAA"/>
    <property type="match status" value="1"/>
</dbReference>
<keyword evidence="2 4" id="KW-0547">Nucleotide-binding</keyword>
<dbReference type="PANTHER" id="PTHR23073">
    <property type="entry name" value="26S PROTEASOME REGULATORY SUBUNIT"/>
    <property type="match status" value="1"/>
</dbReference>
<reference evidence="6 7" key="1">
    <citation type="submission" date="2019-03" db="EMBL/GenBank/DDBJ databases">
        <title>Subsurface microbial communities from deep shales in Ohio and West Virginia, USA.</title>
        <authorList>
            <person name="Wrighton K."/>
        </authorList>
    </citation>
    <scope>NUCLEOTIDE SEQUENCE [LARGE SCALE GENOMIC DNA]</scope>
    <source>
        <strain evidence="6 7">MA284_T2</strain>
    </source>
</reference>
<dbReference type="PROSITE" id="PS00674">
    <property type="entry name" value="AAA"/>
    <property type="match status" value="1"/>
</dbReference>
<feature type="domain" description="AAA+ ATPase" evidence="5">
    <location>
        <begin position="118"/>
        <end position="250"/>
    </location>
</feature>
<evidence type="ECO:0000313" key="6">
    <source>
        <dbReference type="EMBL" id="TDO95017.1"/>
    </source>
</evidence>
<dbReference type="InterPro" id="IPR003960">
    <property type="entry name" value="ATPase_AAA_CS"/>
</dbReference>
<dbReference type="CDD" id="cd19481">
    <property type="entry name" value="RecA-like_protease"/>
    <property type="match status" value="1"/>
</dbReference>
<protein>
    <submittedName>
        <fullName evidence="6">ATPase family protein associated with various cellular activities (AAA)</fullName>
    </submittedName>
</protein>
<dbReference type="InterPro" id="IPR050221">
    <property type="entry name" value="26S_Proteasome_ATPase"/>
</dbReference>
<dbReference type="Proteomes" id="UP000295064">
    <property type="component" value="Unassembled WGS sequence"/>
</dbReference>
<comment type="caution">
    <text evidence="6">The sequence shown here is derived from an EMBL/GenBank/DDBJ whole genome shotgun (WGS) entry which is preliminary data.</text>
</comment>
<name>A0A4R6M1B4_9FIRM</name>
<evidence type="ECO:0000256" key="1">
    <source>
        <dbReference type="ARBA" id="ARBA00006914"/>
    </source>
</evidence>
<organism evidence="6 7">
    <name type="scientific">Halanaerobium saccharolyticum</name>
    <dbReference type="NCBI Taxonomy" id="43595"/>
    <lineage>
        <taxon>Bacteria</taxon>
        <taxon>Bacillati</taxon>
        <taxon>Bacillota</taxon>
        <taxon>Clostridia</taxon>
        <taxon>Halanaerobiales</taxon>
        <taxon>Halanaerobiaceae</taxon>
        <taxon>Halanaerobium</taxon>
    </lineage>
</organism>
<dbReference type="AlphaFoldDB" id="A0A4R6M1B4"/>
<dbReference type="GO" id="GO:0005524">
    <property type="term" value="F:ATP binding"/>
    <property type="evidence" value="ECO:0007669"/>
    <property type="project" value="UniProtKB-KW"/>
</dbReference>
<dbReference type="RefSeq" id="WP_133513461.1">
    <property type="nucleotide sequence ID" value="NZ_SNWX01000001.1"/>
</dbReference>
<dbReference type="InterPro" id="IPR003959">
    <property type="entry name" value="ATPase_AAA_core"/>
</dbReference>
<dbReference type="InterPro" id="IPR003593">
    <property type="entry name" value="AAA+_ATPase"/>
</dbReference>
<keyword evidence="3 4" id="KW-0067">ATP-binding</keyword>
<dbReference type="InterPro" id="IPR027417">
    <property type="entry name" value="P-loop_NTPase"/>
</dbReference>
<evidence type="ECO:0000313" key="7">
    <source>
        <dbReference type="Proteomes" id="UP000295064"/>
    </source>
</evidence>
<dbReference type="SUPFAM" id="SSF52540">
    <property type="entry name" value="P-loop containing nucleoside triphosphate hydrolases"/>
    <property type="match status" value="1"/>
</dbReference>
<dbReference type="Gene3D" id="3.40.50.300">
    <property type="entry name" value="P-loop containing nucleotide triphosphate hydrolases"/>
    <property type="match status" value="1"/>
</dbReference>
<gene>
    <name evidence="6" type="ORF">DFR79_10112</name>
</gene>
<evidence type="ECO:0000256" key="4">
    <source>
        <dbReference type="RuleBase" id="RU003651"/>
    </source>
</evidence>
<dbReference type="OrthoDB" id="9806903at2"/>
<dbReference type="SMART" id="SM00382">
    <property type="entry name" value="AAA"/>
    <property type="match status" value="1"/>
</dbReference>
<evidence type="ECO:0000256" key="3">
    <source>
        <dbReference type="ARBA" id="ARBA00022840"/>
    </source>
</evidence>
<evidence type="ECO:0000259" key="5">
    <source>
        <dbReference type="SMART" id="SM00382"/>
    </source>
</evidence>
<comment type="similarity">
    <text evidence="1 4">Belongs to the AAA ATPase family.</text>
</comment>
<sequence length="323" mass="37134">MARGDLVLKLVQAGMSGDKSLFERTTRAIISEEKAKDHHILASRIEEKFQNKNKGTSDNKNNTYYLKNKNAKNKALIERIPRFTFDDLILNNKTLNICVELIEEQQKADILRANNVEPRHRVLLVGPPGNGKTSLAEAIAEELMVPLFIVSYEQLISSYLGETAKKIDELFEFVSKRNCVLFFDEFDVLGKERGDSRESGEIKRVVSSLLMQVDDLPSNVVVVTATNHPELLDRAVWRRFQIKLELDYPSKKDIIKWFNKFEKSINTNLKFDKEILADKLLGLSFAEIEQFGLDVYRRLILSGNSLKSIINERLEQWDNKIND</sequence>
<dbReference type="EMBL" id="SNWX01000001">
    <property type="protein sequence ID" value="TDO95017.1"/>
    <property type="molecule type" value="Genomic_DNA"/>
</dbReference>
<accession>A0A4R6M1B4</accession>
<proteinExistence type="inferred from homology"/>